<reference evidence="1 2" key="1">
    <citation type="submission" date="2020-08" db="EMBL/GenBank/DDBJ databases">
        <authorList>
            <person name="Koutsovoulos G."/>
            <person name="Danchin GJ E."/>
        </authorList>
    </citation>
    <scope>NUCLEOTIDE SEQUENCE [LARGE SCALE GENOMIC DNA]</scope>
</reference>
<dbReference type="AlphaFoldDB" id="A0A6V7UWQ5"/>
<dbReference type="EMBL" id="CAJEWN010000123">
    <property type="protein sequence ID" value="CAD2167061.1"/>
    <property type="molecule type" value="Genomic_DNA"/>
</dbReference>
<gene>
    <name evidence="1" type="ORF">MENT_LOCUS18335</name>
</gene>
<dbReference type="Proteomes" id="UP000580250">
    <property type="component" value="Unassembled WGS sequence"/>
</dbReference>
<evidence type="ECO:0000313" key="1">
    <source>
        <dbReference type="EMBL" id="CAD2167061.1"/>
    </source>
</evidence>
<protein>
    <submittedName>
        <fullName evidence="1">Uncharacterized protein</fullName>
    </submittedName>
</protein>
<evidence type="ECO:0000313" key="2">
    <source>
        <dbReference type="Proteomes" id="UP000580250"/>
    </source>
</evidence>
<accession>A0A6V7UWQ5</accession>
<sequence>MDSRLDNLLEEIINRPKSEENIYFFYHLLALARTLIKKFVNFENYENTFNNQKIYFYTNLLLQTGKH</sequence>
<proteinExistence type="predicted"/>
<name>A0A6V7UWQ5_MELEN</name>
<organism evidence="1 2">
    <name type="scientific">Meloidogyne enterolobii</name>
    <name type="common">Root-knot nematode worm</name>
    <name type="synonym">Meloidogyne mayaguensis</name>
    <dbReference type="NCBI Taxonomy" id="390850"/>
    <lineage>
        <taxon>Eukaryota</taxon>
        <taxon>Metazoa</taxon>
        <taxon>Ecdysozoa</taxon>
        <taxon>Nematoda</taxon>
        <taxon>Chromadorea</taxon>
        <taxon>Rhabditida</taxon>
        <taxon>Tylenchina</taxon>
        <taxon>Tylenchomorpha</taxon>
        <taxon>Tylenchoidea</taxon>
        <taxon>Meloidogynidae</taxon>
        <taxon>Meloidogyninae</taxon>
        <taxon>Meloidogyne</taxon>
    </lineage>
</organism>
<comment type="caution">
    <text evidence="1">The sequence shown here is derived from an EMBL/GenBank/DDBJ whole genome shotgun (WGS) entry which is preliminary data.</text>
</comment>